<organism evidence="1 2">
    <name type="scientific">Propionimicrobium lymphophilum ACS-093-V-SCH5</name>
    <dbReference type="NCBI Taxonomy" id="883161"/>
    <lineage>
        <taxon>Bacteria</taxon>
        <taxon>Bacillati</taxon>
        <taxon>Actinomycetota</taxon>
        <taxon>Actinomycetes</taxon>
        <taxon>Propionibacteriales</taxon>
        <taxon>Propionibacteriaceae</taxon>
        <taxon>Propionimicrobium</taxon>
    </lineage>
</organism>
<evidence type="ECO:0000313" key="2">
    <source>
        <dbReference type="Proteomes" id="UP000014417"/>
    </source>
</evidence>
<keyword evidence="2" id="KW-1185">Reference proteome</keyword>
<dbReference type="InterPro" id="IPR021412">
    <property type="entry name" value="DUF3052"/>
</dbReference>
<sequence length="151" mass="16581">MPTVRQGQTGQGAKTLKDKKTTDSVADLLGLKPGMVVQELGWDEDVDEDLREEIMDAIDDDLIEDAYEAVDVVLLWLRDDTDATDGLVDALRDLSDEGYIWLMTPRIGRDGFIEQVDLSEAADTAGVALTKSVEVSPDWAACKVVTPKGRR</sequence>
<comment type="caution">
    <text evidence="1">The sequence shown here is derived from an EMBL/GenBank/DDBJ whole genome shotgun (WGS) entry which is preliminary data.</text>
</comment>
<dbReference type="AlphaFoldDB" id="S2W2I6"/>
<dbReference type="Pfam" id="PF11253">
    <property type="entry name" value="DUF3052"/>
    <property type="match status" value="1"/>
</dbReference>
<protein>
    <recommendedName>
        <fullName evidence="3">DUF3052 domain-containing protein</fullName>
    </recommendedName>
</protein>
<dbReference type="Proteomes" id="UP000014417">
    <property type="component" value="Unassembled WGS sequence"/>
</dbReference>
<evidence type="ECO:0008006" key="3">
    <source>
        <dbReference type="Google" id="ProtNLM"/>
    </source>
</evidence>
<name>S2W2I6_9ACTN</name>
<evidence type="ECO:0000313" key="1">
    <source>
        <dbReference type="EMBL" id="EPD33361.1"/>
    </source>
</evidence>
<dbReference type="STRING" id="883161.HMPREF9306_00901"/>
<proteinExistence type="predicted"/>
<accession>S2W2I6</accession>
<dbReference type="EMBL" id="AGZR01000005">
    <property type="protein sequence ID" value="EPD33361.1"/>
    <property type="molecule type" value="Genomic_DNA"/>
</dbReference>
<dbReference type="HOGENOM" id="CLU_117223_0_0_11"/>
<gene>
    <name evidence="1" type="ORF">HMPREF9306_00901</name>
</gene>
<reference evidence="1 2" key="1">
    <citation type="submission" date="2013-04" db="EMBL/GenBank/DDBJ databases">
        <title>The Genome Sequence of Propionimicrobium lymphophilum ACS-093-V-SCH5.</title>
        <authorList>
            <consortium name="The Broad Institute Genomics Platform"/>
            <person name="Earl A."/>
            <person name="Ward D."/>
            <person name="Feldgarden M."/>
            <person name="Gevers D."/>
            <person name="Saerens B."/>
            <person name="Vaneechoutte M."/>
            <person name="Walker B."/>
            <person name="Young S."/>
            <person name="Zeng Q."/>
            <person name="Gargeya S."/>
            <person name="Fitzgerald M."/>
            <person name="Haas B."/>
            <person name="Abouelleil A."/>
            <person name="Allen A.W."/>
            <person name="Alvarado L."/>
            <person name="Arachchi H.M."/>
            <person name="Berlin A.M."/>
            <person name="Chapman S.B."/>
            <person name="Gainer-Dewar J."/>
            <person name="Goldberg J."/>
            <person name="Griggs A."/>
            <person name="Gujja S."/>
            <person name="Hansen M."/>
            <person name="Howarth C."/>
            <person name="Imamovic A."/>
            <person name="Ireland A."/>
            <person name="Larimer J."/>
            <person name="McCowan C."/>
            <person name="Murphy C."/>
            <person name="Pearson M."/>
            <person name="Poon T.W."/>
            <person name="Priest M."/>
            <person name="Roberts A."/>
            <person name="Saif S."/>
            <person name="Shea T."/>
            <person name="Sisk P."/>
            <person name="Sykes S."/>
            <person name="Wortman J."/>
            <person name="Nusbaum C."/>
            <person name="Birren B."/>
        </authorList>
    </citation>
    <scope>NUCLEOTIDE SEQUENCE [LARGE SCALE GENOMIC DNA]</scope>
    <source>
        <strain evidence="1 2">ACS-093-V-SCH5</strain>
    </source>
</reference>